<reference evidence="3" key="1">
    <citation type="submission" date="2020-04" db="EMBL/GenBank/DDBJ databases">
        <authorList>
            <person name="Neveu A P."/>
        </authorList>
    </citation>
    <scope>NUCLEOTIDE SEQUENCE</scope>
    <source>
        <tissue evidence="3">Whole embryo</tissue>
    </source>
</reference>
<protein>
    <submittedName>
        <fullName evidence="3">Uncharacterized protein C5orf34 homolog</fullName>
    </submittedName>
</protein>
<organism evidence="3">
    <name type="scientific">Phallusia mammillata</name>
    <dbReference type="NCBI Taxonomy" id="59560"/>
    <lineage>
        <taxon>Eukaryota</taxon>
        <taxon>Metazoa</taxon>
        <taxon>Chordata</taxon>
        <taxon>Tunicata</taxon>
        <taxon>Ascidiacea</taxon>
        <taxon>Phlebobranchia</taxon>
        <taxon>Ascidiidae</taxon>
        <taxon>Phallusia</taxon>
    </lineage>
</organism>
<feature type="domain" description="C5orf34-like N-terminal" evidence="2">
    <location>
        <begin position="28"/>
        <end position="96"/>
    </location>
</feature>
<evidence type="ECO:0000259" key="2">
    <source>
        <dbReference type="Pfam" id="PF15025"/>
    </source>
</evidence>
<dbReference type="EMBL" id="LR783501">
    <property type="protein sequence ID" value="CAB3227131.1"/>
    <property type="molecule type" value="mRNA"/>
</dbReference>
<evidence type="ECO:0000256" key="1">
    <source>
        <dbReference type="SAM" id="MobiDB-lite"/>
    </source>
</evidence>
<accession>A0A6F9D8V7</accession>
<dbReference type="InterPro" id="IPR053901">
    <property type="entry name" value="C5orf34-like"/>
</dbReference>
<dbReference type="InterPro" id="IPR027830">
    <property type="entry name" value="C5orf34-like_N"/>
</dbReference>
<proteinExistence type="evidence at transcript level"/>
<gene>
    <name evidence="3" type="primary">C5orf34</name>
</gene>
<dbReference type="Pfam" id="PF15025">
    <property type="entry name" value="C5orf34-like_N"/>
    <property type="match status" value="1"/>
</dbReference>
<dbReference type="PANTHER" id="PTHR34531">
    <property type="entry name" value="ZGC:153352"/>
    <property type="match status" value="1"/>
</dbReference>
<sequence>MCNFTKVHSNKMEYINSLLSCENVLQFMMFADDSVEIQFKDHTSLQISPCGANYQFSKSVDGCPGLIDHHNVIRQRCRFATSNTKQKVDLGLKLRNLFATRPYIPMQFIHLSDESKVRLHRDITSFYWVDDDGCTKLEHADDNSVNVKSQHEVANVQLYSNGLQAQASFLARISPCTSRTTTPAQSPREKKSSAEGAQQEGRREYIWLKHIFPVQLCPKSWQYPLSKALSISGKQLIPNLEGALDVTHAPRPLPSVCAKQFRHQWRADESLANSAESELVLPTENERSMQKNVLKLLWNNKTLYWLNCTKSSGDMGIEVWMHDGSVLKSISASKYYLRHLSFNAANGAVELERTYSPTALPLKPDLKTVILRAVRLLSYIEQNGKIEDPSSNSICWHDALSLESKMSLNSLEDDKIQPNLEVVVPNLGKFTAINGSIQVSFDDESAMHVAVSQSQYLQLKKSSEVLAEIPWRLRMSDGTYKMNMNLLHCDADVSAYIKPTCDWILWLGKSSEERMADPFYSDSFYSADKLSMVSKELKKINMFNSKDSMNSLHSICNESSFGLNNSVHQFQPDIPTYFSTTVIPSKVSVESGLCMTPADIARALSNTSKAICDIDDVLNACR</sequence>
<dbReference type="PANTHER" id="PTHR34531:SF1">
    <property type="entry name" value="CHROMOSOME 5 OPEN READING FRAME 34"/>
    <property type="match status" value="1"/>
</dbReference>
<evidence type="ECO:0000313" key="3">
    <source>
        <dbReference type="EMBL" id="CAB3227131.1"/>
    </source>
</evidence>
<dbReference type="AlphaFoldDB" id="A0A6F9D8V7"/>
<feature type="region of interest" description="Disordered" evidence="1">
    <location>
        <begin position="177"/>
        <end position="198"/>
    </location>
</feature>
<name>A0A6F9D8V7_9ASCI</name>